<gene>
    <name evidence="1" type="ORF">E0F89_05970</name>
</gene>
<accession>A0A4R5B0U4</accession>
<organism evidence="1 2">
    <name type="scientific">Flavobacterium caseinilyticum</name>
    <dbReference type="NCBI Taxonomy" id="2541732"/>
    <lineage>
        <taxon>Bacteria</taxon>
        <taxon>Pseudomonadati</taxon>
        <taxon>Bacteroidota</taxon>
        <taxon>Flavobacteriia</taxon>
        <taxon>Flavobacteriales</taxon>
        <taxon>Flavobacteriaceae</taxon>
        <taxon>Flavobacterium</taxon>
    </lineage>
</organism>
<reference evidence="1 2" key="1">
    <citation type="submission" date="2019-03" db="EMBL/GenBank/DDBJ databases">
        <title>Flavobacterium AT-3-2 sp. nov., isolated from arctic soil.</title>
        <authorList>
            <person name="Chaudhary D.K."/>
        </authorList>
    </citation>
    <scope>NUCLEOTIDE SEQUENCE [LARGE SCALE GENOMIC DNA]</scope>
    <source>
        <strain evidence="1 2">AT-3-2</strain>
    </source>
</reference>
<sequence length="120" mass="14185">MIRTTEEVYYEDRGPKKSIIETEIFSYSVTHEGINLLIHDYVFVDGVKTIHKATEDFYSTLEMDTLDAYLFSDHDFSGMTKSEIDWKKLKEALMFDTQYVLFPDGLTLYRTNPNIWEFTE</sequence>
<name>A0A4R5B0U4_9FLAO</name>
<dbReference type="RefSeq" id="WP_131908940.1">
    <property type="nucleotide sequence ID" value="NZ_SMFM01000002.1"/>
</dbReference>
<keyword evidence="2" id="KW-1185">Reference proteome</keyword>
<comment type="caution">
    <text evidence="1">The sequence shown here is derived from an EMBL/GenBank/DDBJ whole genome shotgun (WGS) entry which is preliminary data.</text>
</comment>
<protein>
    <submittedName>
        <fullName evidence="1">Uncharacterized protein</fullName>
    </submittedName>
</protein>
<dbReference type="Proteomes" id="UP000295278">
    <property type="component" value="Unassembled WGS sequence"/>
</dbReference>
<dbReference type="OrthoDB" id="1371250at2"/>
<dbReference type="AlphaFoldDB" id="A0A4R5B0U4"/>
<dbReference type="EMBL" id="SMFM01000002">
    <property type="protein sequence ID" value="TDD77144.1"/>
    <property type="molecule type" value="Genomic_DNA"/>
</dbReference>
<proteinExistence type="predicted"/>
<evidence type="ECO:0000313" key="1">
    <source>
        <dbReference type="EMBL" id="TDD77144.1"/>
    </source>
</evidence>
<evidence type="ECO:0000313" key="2">
    <source>
        <dbReference type="Proteomes" id="UP000295278"/>
    </source>
</evidence>